<comment type="caution">
    <text evidence="2">The sequence shown here is derived from an EMBL/GenBank/DDBJ whole genome shotgun (WGS) entry which is preliminary data.</text>
</comment>
<gene>
    <name evidence="2" type="ORF">IED13_13735</name>
</gene>
<reference evidence="2" key="1">
    <citation type="submission" date="2020-09" db="EMBL/GenBank/DDBJ databases">
        <title>Bosea spartocytisi sp. nov. a root nodule endophyte of Spartocytisus supranubius in the high mountain ecosystem fo the Teide National Park (Canary Islands, Spain).</title>
        <authorList>
            <person name="Pulido-Suarez L."/>
            <person name="Peix A."/>
            <person name="Igual J.M."/>
            <person name="Socas-Perez N."/>
            <person name="Velazquez E."/>
            <person name="Flores-Felix J.D."/>
            <person name="Leon-Barrios M."/>
        </authorList>
    </citation>
    <scope>NUCLEOTIDE SEQUENCE</scope>
    <source>
        <strain evidence="2">SSUT16</strain>
    </source>
</reference>
<dbReference type="InterPro" id="IPR018744">
    <property type="entry name" value="DUF2293"/>
</dbReference>
<dbReference type="Proteomes" id="UP000619295">
    <property type="component" value="Unassembled WGS sequence"/>
</dbReference>
<feature type="domain" description="DUF2293" evidence="1">
    <location>
        <begin position="13"/>
        <end position="91"/>
    </location>
</feature>
<dbReference type="AlphaFoldDB" id="A0A927ECF9"/>
<organism evidence="2 3">
    <name type="scientific">Bosea spartocytisi</name>
    <dbReference type="NCBI Taxonomy" id="2773451"/>
    <lineage>
        <taxon>Bacteria</taxon>
        <taxon>Pseudomonadati</taxon>
        <taxon>Pseudomonadota</taxon>
        <taxon>Alphaproteobacteria</taxon>
        <taxon>Hyphomicrobiales</taxon>
        <taxon>Boseaceae</taxon>
        <taxon>Bosea</taxon>
    </lineage>
</organism>
<accession>A0A927ECF9</accession>
<evidence type="ECO:0000313" key="2">
    <source>
        <dbReference type="EMBL" id="MBD3846766.1"/>
    </source>
</evidence>
<evidence type="ECO:0000259" key="1">
    <source>
        <dbReference type="Pfam" id="PF10056"/>
    </source>
</evidence>
<dbReference type="RefSeq" id="WP_038360682.1">
    <property type="nucleotide sequence ID" value="NZ_JACXWY010000007.1"/>
</dbReference>
<dbReference type="Pfam" id="PF10056">
    <property type="entry name" value="DUF2293"/>
    <property type="match status" value="1"/>
</dbReference>
<evidence type="ECO:0000313" key="3">
    <source>
        <dbReference type="Proteomes" id="UP000619295"/>
    </source>
</evidence>
<keyword evidence="3" id="KW-1185">Reference proteome</keyword>
<protein>
    <submittedName>
        <fullName evidence="2">DUF2293 domain-containing protein</fullName>
    </submittedName>
</protein>
<name>A0A927ECF9_9HYPH</name>
<proteinExistence type="predicted"/>
<sequence>MAGTKRQQAIRRALRALAPGIPLSDAEAVITLAERRHMKDLPPSTALWLALGSHVRHVHTDYERLLGEGYDRDAARFFVADETDAVLAGWGCQRSVADGEDDADA</sequence>
<dbReference type="EMBL" id="JACXWY010000007">
    <property type="protein sequence ID" value="MBD3846766.1"/>
    <property type="molecule type" value="Genomic_DNA"/>
</dbReference>